<accession>A0A834X3R2</accession>
<dbReference type="AlphaFoldDB" id="A0A834X3R2"/>
<reference evidence="1" key="1">
    <citation type="submission" date="2020-09" db="EMBL/GenBank/DDBJ databases">
        <title>Genome-Enabled Discovery of Anthraquinone Biosynthesis in Senna tora.</title>
        <authorList>
            <person name="Kang S.-H."/>
            <person name="Pandey R.P."/>
            <person name="Lee C.-M."/>
            <person name="Sim J.-S."/>
            <person name="Jeong J.-T."/>
            <person name="Choi B.-S."/>
            <person name="Jung M."/>
            <person name="Ginzburg D."/>
            <person name="Zhao K."/>
            <person name="Won S.Y."/>
            <person name="Oh T.-J."/>
            <person name="Yu Y."/>
            <person name="Kim N.-H."/>
            <person name="Lee O.R."/>
            <person name="Lee T.-H."/>
            <person name="Bashyal P."/>
            <person name="Kim T.-S."/>
            <person name="Lee W.-H."/>
            <person name="Kawkins C."/>
            <person name="Kim C.-K."/>
            <person name="Kim J.S."/>
            <person name="Ahn B.O."/>
            <person name="Rhee S.Y."/>
            <person name="Sohng J.K."/>
        </authorList>
    </citation>
    <scope>NUCLEOTIDE SEQUENCE</scope>
    <source>
        <tissue evidence="1">Leaf</tissue>
    </source>
</reference>
<dbReference type="Proteomes" id="UP000634136">
    <property type="component" value="Unassembled WGS sequence"/>
</dbReference>
<proteinExistence type="predicted"/>
<sequence>MEEVVSVTRCMLGAAHLIKTSK</sequence>
<evidence type="ECO:0000313" key="1">
    <source>
        <dbReference type="EMBL" id="KAF7837500.1"/>
    </source>
</evidence>
<gene>
    <name evidence="1" type="ORF">G2W53_005982</name>
</gene>
<comment type="caution">
    <text evidence="1">The sequence shown here is derived from an EMBL/GenBank/DDBJ whole genome shotgun (WGS) entry which is preliminary data.</text>
</comment>
<keyword evidence="2" id="KW-1185">Reference proteome</keyword>
<organism evidence="1 2">
    <name type="scientific">Senna tora</name>
    <dbReference type="NCBI Taxonomy" id="362788"/>
    <lineage>
        <taxon>Eukaryota</taxon>
        <taxon>Viridiplantae</taxon>
        <taxon>Streptophyta</taxon>
        <taxon>Embryophyta</taxon>
        <taxon>Tracheophyta</taxon>
        <taxon>Spermatophyta</taxon>
        <taxon>Magnoliopsida</taxon>
        <taxon>eudicotyledons</taxon>
        <taxon>Gunneridae</taxon>
        <taxon>Pentapetalae</taxon>
        <taxon>rosids</taxon>
        <taxon>fabids</taxon>
        <taxon>Fabales</taxon>
        <taxon>Fabaceae</taxon>
        <taxon>Caesalpinioideae</taxon>
        <taxon>Cassia clade</taxon>
        <taxon>Senna</taxon>
    </lineage>
</organism>
<dbReference type="EMBL" id="JAAIUW010000003">
    <property type="protein sequence ID" value="KAF7837500.1"/>
    <property type="molecule type" value="Genomic_DNA"/>
</dbReference>
<evidence type="ECO:0000313" key="2">
    <source>
        <dbReference type="Proteomes" id="UP000634136"/>
    </source>
</evidence>
<name>A0A834X3R2_9FABA</name>
<protein>
    <submittedName>
        <fullName evidence="1">Uncharacterized protein</fullName>
    </submittedName>
</protein>